<dbReference type="WBParaSite" id="Csp11.Scaffold629.g11720.t1">
    <property type="protein sequence ID" value="Csp11.Scaffold629.g11720.t1"/>
    <property type="gene ID" value="Csp11.Scaffold629.g11720"/>
</dbReference>
<sequence length="152" mass="17068">MPPITAGPSRISRSSSSLVWSEGTQIGTVCESQQHNQSDGRKNSFQEVRVGRIRETTRGGNHLIAPLPLFSESDRIPLVSTETTRSDNRIGLVITGRGDDVRTLLAAREQECEEIVNDREKMQMAMSSMIIFTSFLMIWDLEDEEDVLEKTI</sequence>
<name>A0A1I7TTU7_9PELO</name>
<dbReference type="Proteomes" id="UP000095282">
    <property type="component" value="Unplaced"/>
</dbReference>
<keyword evidence="1" id="KW-1185">Reference proteome</keyword>
<accession>A0A1I7TTU7</accession>
<dbReference type="AlphaFoldDB" id="A0A1I7TTU7"/>
<evidence type="ECO:0000313" key="1">
    <source>
        <dbReference type="Proteomes" id="UP000095282"/>
    </source>
</evidence>
<organism evidence="1 2">
    <name type="scientific">Caenorhabditis tropicalis</name>
    <dbReference type="NCBI Taxonomy" id="1561998"/>
    <lineage>
        <taxon>Eukaryota</taxon>
        <taxon>Metazoa</taxon>
        <taxon>Ecdysozoa</taxon>
        <taxon>Nematoda</taxon>
        <taxon>Chromadorea</taxon>
        <taxon>Rhabditida</taxon>
        <taxon>Rhabditina</taxon>
        <taxon>Rhabditomorpha</taxon>
        <taxon>Rhabditoidea</taxon>
        <taxon>Rhabditidae</taxon>
        <taxon>Peloderinae</taxon>
        <taxon>Caenorhabditis</taxon>
    </lineage>
</organism>
<evidence type="ECO:0000313" key="2">
    <source>
        <dbReference type="WBParaSite" id="Csp11.Scaffold629.g11720.t1"/>
    </source>
</evidence>
<protein>
    <submittedName>
        <fullName evidence="2">Uncharacterized protein</fullName>
    </submittedName>
</protein>
<reference evidence="2" key="1">
    <citation type="submission" date="2016-11" db="UniProtKB">
        <authorList>
            <consortium name="WormBaseParasite"/>
        </authorList>
    </citation>
    <scope>IDENTIFICATION</scope>
</reference>
<proteinExistence type="predicted"/>